<dbReference type="SUPFAM" id="SSF81343">
    <property type="entry name" value="Fumarate reductase respiratory complex transmembrane subunits"/>
    <property type="match status" value="1"/>
</dbReference>
<evidence type="ECO:0000256" key="16">
    <source>
        <dbReference type="SAM" id="Phobius"/>
    </source>
</evidence>
<dbReference type="Pfam" id="PF01127">
    <property type="entry name" value="Sdh_cyt"/>
    <property type="match status" value="1"/>
</dbReference>
<comment type="cofactor">
    <cofactor evidence="1">
        <name>heme</name>
        <dbReference type="ChEBI" id="CHEBI:30413"/>
    </cofactor>
</comment>
<keyword evidence="14" id="KW-0408">Iron</keyword>
<evidence type="ECO:0000313" key="17">
    <source>
        <dbReference type="EMBL" id="VAX03359.1"/>
    </source>
</evidence>
<evidence type="ECO:0000256" key="5">
    <source>
        <dbReference type="ARBA" id="ARBA00022448"/>
    </source>
</evidence>
<dbReference type="GO" id="GO:0005886">
    <property type="term" value="C:plasma membrane"/>
    <property type="evidence" value="ECO:0007669"/>
    <property type="project" value="UniProtKB-SubCell"/>
</dbReference>
<dbReference type="GO" id="GO:0006099">
    <property type="term" value="P:tricarboxylic acid cycle"/>
    <property type="evidence" value="ECO:0007669"/>
    <property type="project" value="UniProtKB-UniPathway"/>
</dbReference>
<keyword evidence="6" id="KW-1003">Cell membrane</keyword>
<dbReference type="InterPro" id="IPR014312">
    <property type="entry name" value="Succ_DH_anchor"/>
</dbReference>
<keyword evidence="8" id="KW-0816">Tricarboxylic acid cycle</keyword>
<keyword evidence="10 16" id="KW-0812">Transmembrane</keyword>
<reference evidence="17" key="1">
    <citation type="submission" date="2018-06" db="EMBL/GenBank/DDBJ databases">
        <authorList>
            <person name="Zhirakovskaya E."/>
        </authorList>
    </citation>
    <scope>NUCLEOTIDE SEQUENCE</scope>
</reference>
<evidence type="ECO:0000256" key="7">
    <source>
        <dbReference type="ARBA" id="ARBA00022519"/>
    </source>
</evidence>
<evidence type="ECO:0008006" key="18">
    <source>
        <dbReference type="Google" id="ProtNLM"/>
    </source>
</evidence>
<comment type="pathway">
    <text evidence="4">Carbohydrate metabolism; tricarboxylic acid cycle.</text>
</comment>
<dbReference type="Gene3D" id="1.20.1300.10">
    <property type="entry name" value="Fumarate reductase/succinate dehydrogenase, transmembrane subunit"/>
    <property type="match status" value="1"/>
</dbReference>
<dbReference type="UniPathway" id="UPA00223"/>
<keyword evidence="5" id="KW-0813">Transport</keyword>
<evidence type="ECO:0000256" key="11">
    <source>
        <dbReference type="ARBA" id="ARBA00022723"/>
    </source>
</evidence>
<dbReference type="InterPro" id="IPR000701">
    <property type="entry name" value="SuccDH_FuR_B_TM-su"/>
</dbReference>
<organism evidence="17">
    <name type="scientific">hydrothermal vent metagenome</name>
    <dbReference type="NCBI Taxonomy" id="652676"/>
    <lineage>
        <taxon>unclassified sequences</taxon>
        <taxon>metagenomes</taxon>
        <taxon>ecological metagenomes</taxon>
    </lineage>
</organism>
<keyword evidence="9" id="KW-0349">Heme</keyword>
<evidence type="ECO:0000256" key="8">
    <source>
        <dbReference type="ARBA" id="ARBA00022532"/>
    </source>
</evidence>
<evidence type="ECO:0000256" key="9">
    <source>
        <dbReference type="ARBA" id="ARBA00022617"/>
    </source>
</evidence>
<dbReference type="PIRSF" id="PIRSF000169">
    <property type="entry name" value="SDH_D"/>
    <property type="match status" value="1"/>
</dbReference>
<evidence type="ECO:0000256" key="15">
    <source>
        <dbReference type="ARBA" id="ARBA00023136"/>
    </source>
</evidence>
<keyword evidence="15 16" id="KW-0472">Membrane</keyword>
<evidence type="ECO:0000256" key="10">
    <source>
        <dbReference type="ARBA" id="ARBA00022692"/>
    </source>
</evidence>
<keyword evidence="12" id="KW-0249">Electron transport</keyword>
<protein>
    <recommendedName>
        <fullName evidence="18">Succinate dehydrogenase hydrophobic membrane anchor protein</fullName>
    </recommendedName>
</protein>
<keyword evidence="13 16" id="KW-1133">Transmembrane helix</keyword>
<dbReference type="PANTHER" id="PTHR38689">
    <property type="entry name" value="SUCCINATE DEHYDROGENASE HYDROPHOBIC MEMBRANE ANCHOR SUBUNIT"/>
    <property type="match status" value="1"/>
</dbReference>
<sequence>MSWRASSGLRSWLTQRLTALYIVVFLVVFAFVWGGQTITFETWRAWVAHPAANIALLLFIFSLLMHAWIGGRDVVIDYVKSASTRYVLLIIFALGLGIMGLWTLRILLLVGME</sequence>
<dbReference type="NCBIfam" id="TIGR02968">
    <property type="entry name" value="succ_dehyd_anc"/>
    <property type="match status" value="1"/>
</dbReference>
<gene>
    <name evidence="17" type="ORF">MNBD_GAMMA19-956</name>
</gene>
<evidence type="ECO:0000256" key="1">
    <source>
        <dbReference type="ARBA" id="ARBA00001971"/>
    </source>
</evidence>
<name>A0A3B1AC29_9ZZZZ</name>
<dbReference type="GO" id="GO:0017004">
    <property type="term" value="P:cytochrome complex assembly"/>
    <property type="evidence" value="ECO:0007669"/>
    <property type="project" value="TreeGrafter"/>
</dbReference>
<dbReference type="GO" id="GO:0020037">
    <property type="term" value="F:heme binding"/>
    <property type="evidence" value="ECO:0007669"/>
    <property type="project" value="InterPro"/>
</dbReference>
<keyword evidence="7" id="KW-0997">Cell inner membrane</keyword>
<evidence type="ECO:0000256" key="12">
    <source>
        <dbReference type="ARBA" id="ARBA00022982"/>
    </source>
</evidence>
<feature type="transmembrane region" description="Helical" evidence="16">
    <location>
        <begin position="86"/>
        <end position="108"/>
    </location>
</feature>
<evidence type="ECO:0000256" key="3">
    <source>
        <dbReference type="ARBA" id="ARBA00004429"/>
    </source>
</evidence>
<evidence type="ECO:0000256" key="2">
    <source>
        <dbReference type="ARBA" id="ARBA00004050"/>
    </source>
</evidence>
<accession>A0A3B1AC29</accession>
<dbReference type="PANTHER" id="PTHR38689:SF1">
    <property type="entry name" value="SUCCINATE DEHYDROGENASE HYDROPHOBIC MEMBRANE ANCHOR SUBUNIT"/>
    <property type="match status" value="1"/>
</dbReference>
<feature type="transmembrane region" description="Helical" evidence="16">
    <location>
        <begin position="12"/>
        <end position="34"/>
    </location>
</feature>
<proteinExistence type="predicted"/>
<comment type="function">
    <text evidence="2">Membrane-anchoring subunit of succinate dehydrogenase (SDH).</text>
</comment>
<evidence type="ECO:0000256" key="4">
    <source>
        <dbReference type="ARBA" id="ARBA00005163"/>
    </source>
</evidence>
<dbReference type="InterPro" id="IPR034804">
    <property type="entry name" value="SQR/QFR_C/D"/>
</dbReference>
<feature type="transmembrane region" description="Helical" evidence="16">
    <location>
        <begin position="46"/>
        <end position="65"/>
    </location>
</feature>
<dbReference type="GO" id="GO:0046872">
    <property type="term" value="F:metal ion binding"/>
    <property type="evidence" value="ECO:0007669"/>
    <property type="project" value="UniProtKB-KW"/>
</dbReference>
<keyword evidence="11" id="KW-0479">Metal-binding</keyword>
<dbReference type="GO" id="GO:0009055">
    <property type="term" value="F:electron transfer activity"/>
    <property type="evidence" value="ECO:0007669"/>
    <property type="project" value="TreeGrafter"/>
</dbReference>
<comment type="subcellular location">
    <subcellularLocation>
        <location evidence="3">Cell inner membrane</location>
        <topology evidence="3">Multi-pass membrane protein</topology>
    </subcellularLocation>
</comment>
<dbReference type="EMBL" id="UOFV01000391">
    <property type="protein sequence ID" value="VAX03359.1"/>
    <property type="molecule type" value="Genomic_DNA"/>
</dbReference>
<evidence type="ECO:0000256" key="6">
    <source>
        <dbReference type="ARBA" id="ARBA00022475"/>
    </source>
</evidence>
<evidence type="ECO:0000256" key="13">
    <source>
        <dbReference type="ARBA" id="ARBA00022989"/>
    </source>
</evidence>
<dbReference type="AlphaFoldDB" id="A0A3B1AC29"/>
<evidence type="ECO:0000256" key="14">
    <source>
        <dbReference type="ARBA" id="ARBA00023004"/>
    </source>
</evidence>